<dbReference type="AlphaFoldDB" id="A0A9R1WSW5"/>
<reference evidence="1 2" key="1">
    <citation type="journal article" date="2017" name="Nat. Commun.">
        <title>Genome assembly with in vitro proximity ligation data and whole-genome triplication in lettuce.</title>
        <authorList>
            <person name="Reyes-Chin-Wo S."/>
            <person name="Wang Z."/>
            <person name="Yang X."/>
            <person name="Kozik A."/>
            <person name="Arikit S."/>
            <person name="Song C."/>
            <person name="Xia L."/>
            <person name="Froenicke L."/>
            <person name="Lavelle D.O."/>
            <person name="Truco M.J."/>
            <person name="Xia R."/>
            <person name="Zhu S."/>
            <person name="Xu C."/>
            <person name="Xu H."/>
            <person name="Xu X."/>
            <person name="Cox K."/>
            <person name="Korf I."/>
            <person name="Meyers B.C."/>
            <person name="Michelmore R.W."/>
        </authorList>
    </citation>
    <scope>NUCLEOTIDE SEQUENCE [LARGE SCALE GENOMIC DNA]</scope>
    <source>
        <strain evidence="2">cv. Salinas</strain>
        <tissue evidence="1">Seedlings</tissue>
    </source>
</reference>
<comment type="caution">
    <text evidence="1">The sequence shown here is derived from an EMBL/GenBank/DDBJ whole genome shotgun (WGS) entry which is preliminary data.</text>
</comment>
<organism evidence="1 2">
    <name type="scientific">Lactuca sativa</name>
    <name type="common">Garden lettuce</name>
    <dbReference type="NCBI Taxonomy" id="4236"/>
    <lineage>
        <taxon>Eukaryota</taxon>
        <taxon>Viridiplantae</taxon>
        <taxon>Streptophyta</taxon>
        <taxon>Embryophyta</taxon>
        <taxon>Tracheophyta</taxon>
        <taxon>Spermatophyta</taxon>
        <taxon>Magnoliopsida</taxon>
        <taxon>eudicotyledons</taxon>
        <taxon>Gunneridae</taxon>
        <taxon>Pentapetalae</taxon>
        <taxon>asterids</taxon>
        <taxon>campanulids</taxon>
        <taxon>Asterales</taxon>
        <taxon>Asteraceae</taxon>
        <taxon>Cichorioideae</taxon>
        <taxon>Cichorieae</taxon>
        <taxon>Lactucinae</taxon>
        <taxon>Lactuca</taxon>
    </lineage>
</organism>
<protein>
    <recommendedName>
        <fullName evidence="3">Retrotransposon gag domain-containing protein</fullName>
    </recommendedName>
</protein>
<evidence type="ECO:0000313" key="1">
    <source>
        <dbReference type="EMBL" id="KAJ0228222.1"/>
    </source>
</evidence>
<keyword evidence="2" id="KW-1185">Reference proteome</keyword>
<proteinExistence type="predicted"/>
<sequence length="326" mass="37182">MSRDEVEKTLRDWVTQEVNQRPICVTFLETQSFELKSGLIHLLRTFRDLENEDPCKFLKKFHVVCSRMKPHAVTEDQIKLRAFPFSLHDSARKWLYELPSGSITKREVFSKKRDFPVSKDKSLGSNKEKDKLYIVIGINDSQLYNFFCEDPTPMDWHLINSSSGGSLGDMTPTEIKELIEKLAIDCLILTKEKAVVKKPCGMLWKTEHLADVCLILQEDVAPKDNNFNNHRVFSIILIFNPISRIRILASILNQQPNSRNVALEDIETKSNIKNLEQQVSQLATSVGHLEFQGKLMGHIENNLKHNVSSISLRSGKTYGGPSSSEP</sequence>
<dbReference type="EMBL" id="NBSK02000001">
    <property type="protein sequence ID" value="KAJ0228222.1"/>
    <property type="molecule type" value="Genomic_DNA"/>
</dbReference>
<gene>
    <name evidence="1" type="ORF">LSAT_V11C100031780</name>
</gene>
<name>A0A9R1WSW5_LACSA</name>
<accession>A0A9R1WSW5</accession>
<evidence type="ECO:0008006" key="3">
    <source>
        <dbReference type="Google" id="ProtNLM"/>
    </source>
</evidence>
<dbReference type="Proteomes" id="UP000235145">
    <property type="component" value="Unassembled WGS sequence"/>
</dbReference>
<evidence type="ECO:0000313" key="2">
    <source>
        <dbReference type="Proteomes" id="UP000235145"/>
    </source>
</evidence>